<evidence type="ECO:0000313" key="2">
    <source>
        <dbReference type="Proteomes" id="UP000829494"/>
    </source>
</evidence>
<reference evidence="1 2" key="1">
    <citation type="submission" date="2022-03" db="EMBL/GenBank/DDBJ databases">
        <title>Complete genome of Streptomyces rimosus ssp. rimosus R7 (=ATCC 10970).</title>
        <authorList>
            <person name="Beganovic S."/>
            <person name="Ruckert C."/>
            <person name="Busche T."/>
            <person name="Kalinowski J."/>
            <person name="Wittmann C."/>
        </authorList>
    </citation>
    <scope>NUCLEOTIDE SEQUENCE [LARGE SCALE GENOMIC DNA]</scope>
    <source>
        <strain evidence="1 2">R7</strain>
    </source>
</reference>
<keyword evidence="2" id="KW-1185">Reference proteome</keyword>
<organism evidence="1 2">
    <name type="scientific">Streptomyces rimosus subsp. rimosus</name>
    <dbReference type="NCBI Taxonomy" id="132474"/>
    <lineage>
        <taxon>Bacteria</taxon>
        <taxon>Bacillati</taxon>
        <taxon>Actinomycetota</taxon>
        <taxon>Actinomycetes</taxon>
        <taxon>Kitasatosporales</taxon>
        <taxon>Streptomycetaceae</taxon>
        <taxon>Streptomyces</taxon>
    </lineage>
</organism>
<evidence type="ECO:0000313" key="1">
    <source>
        <dbReference type="EMBL" id="UNZ04996.1"/>
    </source>
</evidence>
<name>A0ABY3Z5B8_STRRM</name>
<proteinExistence type="predicted"/>
<dbReference type="RefSeq" id="WP_003983172.1">
    <property type="nucleotide sequence ID" value="NZ_CP043497.1"/>
</dbReference>
<dbReference type="GeneID" id="66855894"/>
<dbReference type="EMBL" id="CP094298">
    <property type="protein sequence ID" value="UNZ04996.1"/>
    <property type="molecule type" value="Genomic_DNA"/>
</dbReference>
<gene>
    <name evidence="1" type="ORF">SRIMR7_22850</name>
</gene>
<evidence type="ECO:0008006" key="3">
    <source>
        <dbReference type="Google" id="ProtNLM"/>
    </source>
</evidence>
<sequence length="372" mass="40498">MPSISYHDAVNEALERMDDLGYERGAGVDLANHGPMGAEALAVLGYEGEVAGWVERYRVAMPHHEPPAARFPLDPDDESSWRPALGAFDRAGDWERLFARELAGAPWRDVLARWWPRLLPGLFAGLTHGLIRTAHAVRALYGSADGKPTQFQLAELARGLAYWAARYTALPGQARLRGSYDLAGAIAALPRVPGDGGPMHPGVARGRLARLADLPGYAEALDALAVEHAPYLLSEMTAQFSDVYLSHDEVFPVPLIHGVTAPAAARLVLPHLPADQYEPTLAALWQVHTALLLAFTTSRRGEGTGAWRAEPAPELRAELPSLDELGARAVEHGDEHVLKFTEACRREYALRPDPRFRAAVAVAQRRIAPLGK</sequence>
<accession>A0ABY3Z5B8</accession>
<protein>
    <recommendedName>
        <fullName evidence="3">DUF4243 domain-containing protein</fullName>
    </recommendedName>
</protein>
<dbReference type="Proteomes" id="UP000829494">
    <property type="component" value="Chromosome"/>
</dbReference>